<dbReference type="PANTHER" id="PTHR36195">
    <property type="entry name" value="DOMAIN PROTEIN, PUTATIVE (AFU_ORTHOLOGUE AFUA_5G01990)-RELATED-RELATED"/>
    <property type="match status" value="1"/>
</dbReference>
<dbReference type="InterPro" id="IPR020835">
    <property type="entry name" value="Catalase_sf"/>
</dbReference>
<dbReference type="EMBL" id="JBHUJC010000010">
    <property type="protein sequence ID" value="MFD2275484.1"/>
    <property type="molecule type" value="Genomic_DNA"/>
</dbReference>
<protein>
    <submittedName>
        <fullName evidence="1">Uncharacterized protein</fullName>
    </submittedName>
</protein>
<sequence>MQSGKNRQEAEGLYTRSAHSKTVGLMTAEFRVEPNLPEECRIGVFAKPRIYKAFVRASHSSPSPQADKKKDARGMAIKLLGVDGERFVKFNKELATQDFILISWPAFFFANLKCFVPAAKLFIEKRMFAVLWLLLKTGQYKTISYVAQSFKN</sequence>
<accession>A0ABW5DZD5</accession>
<dbReference type="RefSeq" id="WP_377136761.1">
    <property type="nucleotide sequence ID" value="NZ_JBHUJC010000010.1"/>
</dbReference>
<dbReference type="SUPFAM" id="SSF56634">
    <property type="entry name" value="Heme-dependent catalase-like"/>
    <property type="match status" value="1"/>
</dbReference>
<dbReference type="Proteomes" id="UP001597297">
    <property type="component" value="Unassembled WGS sequence"/>
</dbReference>
<dbReference type="Gene3D" id="2.40.180.10">
    <property type="entry name" value="Catalase core domain"/>
    <property type="match status" value="1"/>
</dbReference>
<proteinExistence type="predicted"/>
<evidence type="ECO:0000313" key="2">
    <source>
        <dbReference type="Proteomes" id="UP001597297"/>
    </source>
</evidence>
<reference evidence="2" key="1">
    <citation type="journal article" date="2019" name="Int. J. Syst. Evol. Microbiol.">
        <title>The Global Catalogue of Microorganisms (GCM) 10K type strain sequencing project: providing services to taxonomists for standard genome sequencing and annotation.</title>
        <authorList>
            <consortium name="The Broad Institute Genomics Platform"/>
            <consortium name="The Broad Institute Genome Sequencing Center for Infectious Disease"/>
            <person name="Wu L."/>
            <person name="Ma J."/>
        </authorList>
    </citation>
    <scope>NUCLEOTIDE SEQUENCE [LARGE SCALE GENOMIC DNA]</scope>
    <source>
        <strain evidence="2">JCM 16545</strain>
    </source>
</reference>
<gene>
    <name evidence="1" type="ORF">ACFSQZ_03290</name>
</gene>
<name>A0ABW5DZD5_9BACT</name>
<dbReference type="PANTHER" id="PTHR36195:SF4">
    <property type="entry name" value="DOMAIN PROTEIN, PUTATIVE (AFU_ORTHOLOGUE AFUA_5G01990)-RELATED"/>
    <property type="match status" value="1"/>
</dbReference>
<organism evidence="1 2">
    <name type="scientific">Rubritalea spongiae</name>
    <dbReference type="NCBI Taxonomy" id="430797"/>
    <lineage>
        <taxon>Bacteria</taxon>
        <taxon>Pseudomonadati</taxon>
        <taxon>Verrucomicrobiota</taxon>
        <taxon>Verrucomicrobiia</taxon>
        <taxon>Verrucomicrobiales</taxon>
        <taxon>Rubritaleaceae</taxon>
        <taxon>Rubritalea</taxon>
    </lineage>
</organism>
<comment type="caution">
    <text evidence="1">The sequence shown here is derived from an EMBL/GenBank/DDBJ whole genome shotgun (WGS) entry which is preliminary data.</text>
</comment>
<evidence type="ECO:0000313" key="1">
    <source>
        <dbReference type="EMBL" id="MFD2275484.1"/>
    </source>
</evidence>
<keyword evidence="2" id="KW-1185">Reference proteome</keyword>